<protein>
    <recommendedName>
        <fullName evidence="1">BFD-like [2Fe-2S]-binding domain-containing protein</fullName>
    </recommendedName>
</protein>
<dbReference type="EMBL" id="LAZR01000796">
    <property type="protein sequence ID" value="KKN57611.1"/>
    <property type="molecule type" value="Genomic_DNA"/>
</dbReference>
<evidence type="ECO:0000259" key="1">
    <source>
        <dbReference type="Pfam" id="PF04324"/>
    </source>
</evidence>
<feature type="domain" description="BFD-like [2Fe-2S]-binding" evidence="1">
    <location>
        <begin position="8"/>
        <end position="57"/>
    </location>
</feature>
<dbReference type="InterPro" id="IPR007419">
    <property type="entry name" value="BFD-like_2Fe2S-bd_dom"/>
</dbReference>
<dbReference type="Pfam" id="PF04324">
    <property type="entry name" value="Fer2_BFD"/>
    <property type="match status" value="1"/>
</dbReference>
<gene>
    <name evidence="2" type="ORF">LCGC14_0560550</name>
</gene>
<sequence length="66" mass="6893">MTDILDEIICDCSGTTKAKINQLIDDGKDSFEKIASATGAGTGCGSCDVLIMDILAEKSIEAPIKN</sequence>
<accession>A0A0F9U8M6</accession>
<comment type="caution">
    <text evidence="2">The sequence shown here is derived from an EMBL/GenBank/DDBJ whole genome shotgun (WGS) entry which is preliminary data.</text>
</comment>
<dbReference type="InterPro" id="IPR041854">
    <property type="entry name" value="BFD-like_2Fe2S-bd_dom_sf"/>
</dbReference>
<name>A0A0F9U8M6_9ZZZZ</name>
<reference evidence="2" key="1">
    <citation type="journal article" date="2015" name="Nature">
        <title>Complex archaea that bridge the gap between prokaryotes and eukaryotes.</title>
        <authorList>
            <person name="Spang A."/>
            <person name="Saw J.H."/>
            <person name="Jorgensen S.L."/>
            <person name="Zaremba-Niedzwiedzka K."/>
            <person name="Martijn J."/>
            <person name="Lind A.E."/>
            <person name="van Eijk R."/>
            <person name="Schleper C."/>
            <person name="Guy L."/>
            <person name="Ettema T.J."/>
        </authorList>
    </citation>
    <scope>NUCLEOTIDE SEQUENCE</scope>
</reference>
<evidence type="ECO:0000313" key="2">
    <source>
        <dbReference type="EMBL" id="KKN57611.1"/>
    </source>
</evidence>
<organism evidence="2">
    <name type="scientific">marine sediment metagenome</name>
    <dbReference type="NCBI Taxonomy" id="412755"/>
    <lineage>
        <taxon>unclassified sequences</taxon>
        <taxon>metagenomes</taxon>
        <taxon>ecological metagenomes</taxon>
    </lineage>
</organism>
<proteinExistence type="predicted"/>
<dbReference type="AlphaFoldDB" id="A0A0F9U8M6"/>
<dbReference type="Gene3D" id="1.10.10.1100">
    <property type="entry name" value="BFD-like [2Fe-2S]-binding domain"/>
    <property type="match status" value="1"/>
</dbReference>